<dbReference type="AlphaFoldDB" id="A0A1H2LCX3"/>
<feature type="domain" description="Protein kinase" evidence="9">
    <location>
        <begin position="10"/>
        <end position="261"/>
    </location>
</feature>
<organism evidence="10 11">
    <name type="scientific">Arcanobacterium phocae</name>
    <dbReference type="NCBI Taxonomy" id="131112"/>
    <lineage>
        <taxon>Bacteria</taxon>
        <taxon>Bacillati</taxon>
        <taxon>Actinomycetota</taxon>
        <taxon>Actinomycetes</taxon>
        <taxon>Actinomycetales</taxon>
        <taxon>Actinomycetaceae</taxon>
        <taxon>Arcanobacterium</taxon>
    </lineage>
</organism>
<feature type="transmembrane region" description="Helical" evidence="8">
    <location>
        <begin position="436"/>
        <end position="454"/>
    </location>
</feature>
<keyword evidence="4 7" id="KW-0547">Nucleotide-binding</keyword>
<dbReference type="PANTHER" id="PTHR43289">
    <property type="entry name" value="MITOGEN-ACTIVATED PROTEIN KINASE KINASE KINASE 20-RELATED"/>
    <property type="match status" value="1"/>
</dbReference>
<dbReference type="InterPro" id="IPR017441">
    <property type="entry name" value="Protein_kinase_ATP_BS"/>
</dbReference>
<dbReference type="GO" id="GO:0005524">
    <property type="term" value="F:ATP binding"/>
    <property type="evidence" value="ECO:0007669"/>
    <property type="project" value="UniProtKB-UniRule"/>
</dbReference>
<dbReference type="OrthoDB" id="9762169at2"/>
<dbReference type="STRING" id="131112.SAMN04489737_0648"/>
<dbReference type="GO" id="GO:0004674">
    <property type="term" value="F:protein serine/threonine kinase activity"/>
    <property type="evidence" value="ECO:0007669"/>
    <property type="project" value="UniProtKB-KW"/>
</dbReference>
<evidence type="ECO:0000256" key="4">
    <source>
        <dbReference type="ARBA" id="ARBA00022741"/>
    </source>
</evidence>
<evidence type="ECO:0000256" key="2">
    <source>
        <dbReference type="ARBA" id="ARBA00022527"/>
    </source>
</evidence>
<evidence type="ECO:0000259" key="9">
    <source>
        <dbReference type="PROSITE" id="PS50011"/>
    </source>
</evidence>
<dbReference type="PROSITE" id="PS50011">
    <property type="entry name" value="PROTEIN_KINASE_DOM"/>
    <property type="match status" value="1"/>
</dbReference>
<keyword evidence="3" id="KW-0808">Transferase</keyword>
<keyword evidence="8" id="KW-0812">Transmembrane</keyword>
<evidence type="ECO:0000256" key="1">
    <source>
        <dbReference type="ARBA" id="ARBA00012513"/>
    </source>
</evidence>
<dbReference type="SUPFAM" id="SSF56112">
    <property type="entry name" value="Protein kinase-like (PK-like)"/>
    <property type="match status" value="1"/>
</dbReference>
<sequence>MRERSELSGYTLVKRIGAGGMSTVYEAIDPAGERVALKRMSPGLVGDPQARLRLQREVAMMQRVSSPHVSQILDVEFDDDVFIVTELIDGPTLEEEVADNGCFAGQDLIDLATELSQALHAVHAAGVLHRDIKPSNVMIGESGVVLIDFGISQAVGATRLTQAGSIAHTPGYVDPRIIAGSEPDEAADWWALAAVIGFAAAGHSVFHGTPMAIMNHVLHGQPDLSGIDPHVAHIIAAALDPDLEFRMSFDDLIDALVDPARFRDDDATRIVPVYVSDDVVAETADEPRVTEDSVPPTMVDSYLPDPELTLESEVVPEAEEILRDPFARLPHYRLLWILMVCSLAILASWNVAIAGGTSALLFFIFSIVGNLWERAQYRAQRGKTGWLPLIIRFPFVALHAGLLLIVGGAVGCLAGFGTAWVLSRLLDDSQIAGPHVLFMLSMLVTQVLLWRIDWGRNARVGWNATIRELTPSRAYYVFWCAIGLVAVVGAVIMVTTMPVGGYQLDLFGIYSGDPQSIKFNF</sequence>
<dbReference type="CDD" id="cd14014">
    <property type="entry name" value="STKc_PknB_like"/>
    <property type="match status" value="1"/>
</dbReference>
<evidence type="ECO:0000256" key="5">
    <source>
        <dbReference type="ARBA" id="ARBA00022777"/>
    </source>
</evidence>
<dbReference type="InterPro" id="IPR008271">
    <property type="entry name" value="Ser/Thr_kinase_AS"/>
</dbReference>
<protein>
    <recommendedName>
        <fullName evidence="1">non-specific serine/threonine protein kinase</fullName>
        <ecNumber evidence="1">2.7.11.1</ecNumber>
    </recommendedName>
</protein>
<dbReference type="Proteomes" id="UP000214355">
    <property type="component" value="Chromosome I"/>
</dbReference>
<dbReference type="Gene3D" id="3.30.200.20">
    <property type="entry name" value="Phosphorylase Kinase, domain 1"/>
    <property type="match status" value="1"/>
</dbReference>
<keyword evidence="8" id="KW-1133">Transmembrane helix</keyword>
<evidence type="ECO:0000256" key="6">
    <source>
        <dbReference type="ARBA" id="ARBA00022840"/>
    </source>
</evidence>
<keyword evidence="6 7" id="KW-0067">ATP-binding</keyword>
<feature type="binding site" evidence="7">
    <location>
        <position position="38"/>
    </location>
    <ligand>
        <name>ATP</name>
        <dbReference type="ChEBI" id="CHEBI:30616"/>
    </ligand>
</feature>
<feature type="transmembrane region" description="Helical" evidence="8">
    <location>
        <begin position="475"/>
        <end position="497"/>
    </location>
</feature>
<dbReference type="SMART" id="SM00220">
    <property type="entry name" value="S_TKc"/>
    <property type="match status" value="1"/>
</dbReference>
<evidence type="ECO:0000256" key="8">
    <source>
        <dbReference type="SAM" id="Phobius"/>
    </source>
</evidence>
<evidence type="ECO:0000313" key="11">
    <source>
        <dbReference type="Proteomes" id="UP000214355"/>
    </source>
</evidence>
<keyword evidence="5 10" id="KW-0418">Kinase</keyword>
<dbReference type="EMBL" id="LT629804">
    <property type="protein sequence ID" value="SDU78867.1"/>
    <property type="molecule type" value="Genomic_DNA"/>
</dbReference>
<evidence type="ECO:0000256" key="3">
    <source>
        <dbReference type="ARBA" id="ARBA00022679"/>
    </source>
</evidence>
<name>A0A1H2LCX3_9ACTO</name>
<dbReference type="EC" id="2.7.11.1" evidence="1"/>
<dbReference type="RefSeq" id="WP_091279851.1">
    <property type="nucleotide sequence ID" value="NZ_LT629804.1"/>
</dbReference>
<accession>A0A1H2LCX3</accession>
<dbReference type="PANTHER" id="PTHR43289:SF6">
    <property type="entry name" value="SERINE_THREONINE-PROTEIN KINASE NEKL-3"/>
    <property type="match status" value="1"/>
</dbReference>
<evidence type="ECO:0000256" key="7">
    <source>
        <dbReference type="PROSITE-ProRule" id="PRU10141"/>
    </source>
</evidence>
<proteinExistence type="predicted"/>
<dbReference type="InterPro" id="IPR000719">
    <property type="entry name" value="Prot_kinase_dom"/>
</dbReference>
<dbReference type="GeneID" id="65344392"/>
<dbReference type="PROSITE" id="PS00108">
    <property type="entry name" value="PROTEIN_KINASE_ST"/>
    <property type="match status" value="1"/>
</dbReference>
<dbReference type="InterPro" id="IPR011009">
    <property type="entry name" value="Kinase-like_dom_sf"/>
</dbReference>
<keyword evidence="11" id="KW-1185">Reference proteome</keyword>
<dbReference type="PROSITE" id="PS00107">
    <property type="entry name" value="PROTEIN_KINASE_ATP"/>
    <property type="match status" value="1"/>
</dbReference>
<dbReference type="Gene3D" id="1.10.510.10">
    <property type="entry name" value="Transferase(Phosphotransferase) domain 1"/>
    <property type="match status" value="1"/>
</dbReference>
<feature type="transmembrane region" description="Helical" evidence="8">
    <location>
        <begin position="393"/>
        <end position="416"/>
    </location>
</feature>
<dbReference type="Pfam" id="PF00069">
    <property type="entry name" value="Pkinase"/>
    <property type="match status" value="1"/>
</dbReference>
<evidence type="ECO:0000313" key="10">
    <source>
        <dbReference type="EMBL" id="SDU78867.1"/>
    </source>
</evidence>
<keyword evidence="8" id="KW-0472">Membrane</keyword>
<gene>
    <name evidence="10" type="ORF">SAMN04489737_0648</name>
</gene>
<feature type="transmembrane region" description="Helical" evidence="8">
    <location>
        <begin position="332"/>
        <end position="349"/>
    </location>
</feature>
<reference evidence="11" key="1">
    <citation type="submission" date="2016-10" db="EMBL/GenBank/DDBJ databases">
        <authorList>
            <person name="Varghese N."/>
            <person name="Submissions S."/>
        </authorList>
    </citation>
    <scope>NUCLEOTIDE SEQUENCE [LARGE SCALE GENOMIC DNA]</scope>
    <source>
        <strain evidence="11">DSM 10002</strain>
    </source>
</reference>
<keyword evidence="2 10" id="KW-0723">Serine/threonine-protein kinase</keyword>